<evidence type="ECO:0000259" key="11">
    <source>
        <dbReference type="Pfam" id="PF17802"/>
    </source>
</evidence>
<dbReference type="Pfam" id="PF05737">
    <property type="entry name" value="Collagen_bind"/>
    <property type="match status" value="4"/>
</dbReference>
<dbReference type="EMBL" id="HG008907">
    <property type="protein sequence ID" value="CDF66414.2"/>
    <property type="molecule type" value="Genomic_DNA"/>
</dbReference>
<sequence length="2997" mass="318628">MNKKKIGQQIYSLVLIFLLFLQSSAQVVGAVTSSPSAADHSTEVQLLGATQEAAGSRNIDLKLSLNNSTDESIHKEVSVSVSNNQQLKDTSNSNILDANQKVVGKYTYSANKLELEVLGNVSGTATIQLSLTEASSLEGSVNFSTDSQNVVAKLTDSIEKTKADKPSTNASSKAAPSVTATSQGEKAVSKSTEGNDISKYLPDDSKGTIITGAKIEFTDSDGHTVDRTQVTKDTNLNFQYTWAIPNDMKDGYQLKDGDYFSFKLPEGITYKPGTGTLDDYGTYSIAADGTVKFIFNSNVESVNNIEGTFGYTATISSDSSSGKDTIKIDKTSGPVEIPIVVHPSGGNDIAKTGQLTGANTSGNNPTGITWNVTINTNGKELKNATISDPMPSDTTNTVPTTLKSVSVYPLTVNLKGNVTKTGDPLKEGTDYKVENGKITFVGAYADTYQAFKIAYTSDIDSSKLPDNGGILTFTNNATLTNGDKDSPASATVKANYGKLLNKSFDGQDKNGSQKYNWHIYYNYGEKTLSANTKLVDTLSTGQTFPEDNKLSLVDEAGTPISTDDYKVTYNVDRTEMTIVFPNGLNKGVKISYQSQVTDPIGDKGQKIGNRVDSNGQTSNSENNSVGQQGLTKSLGSVDYNAKTVTWNFDINMARQNMSNWSMTDPVPDGLTVDYDSFVLKDKDHNTTLTEGTDYVISKQGNGFTISFANALKKHATSWYTLSYKTDFETNSLPNGGKWTNTATATWTDKDGQDHTNKGQADFTPKTEFKNDGSKSGSYNAVSKQITWTVVANYNQRKLSNASITDPIIGDQDYVAGSAKLYEASINTNGSYILGTQVASANISFDSTKKQLTAKLPNDSSKAYVLTYQTSLSGKVIDQKSYDNTATYINNKKSSDLTAKVTVPYSGNVLDKSGKQDPTNSAYALWTIWVNKAQSTFSDAVVTDEPSDNQIIGESSIVIYPGKVAANGDFTEDTSNPLVLGKDYSVDLQTDNVTGKQTMKISFAKEISSAYSIHYRSLINSSKINDTLTNTASISGKGEKDVDNNTNGSTQVVNNYGSATGKNTNIVLTKSDADTKKSIAGASFELWSDVSGQKGQKLRTGTTDAAGSITWNNLKSGKYILVETKAPDGYVISTSLTNGKEINLQYKEANADNNVLVSATNQKGKVTIEKSDADNSSPLAGAIFDLYKKDGTKVASNLKTGLDGTVSYTGLNAGDYYIVETKAPDGYKLDDIQHAFTINSDSIQLKVPVTNDKALGSVLLTKTDGDTGKVLSGAVFDLYKKDGTKLASGLTTDAKGQIKVNDLKPGDYYFIETTAPAGYQLNNSKLNFTVEFQETTKVATVSATNAEKTGSVVLNKTDGDTGKTLAGAVFDLYKKDGTKIASGLTTDAKGQIKVNDLKPGDYYFVETAAPAGYELNDSKLNFTVELQTTAKVATVSATNAEKTGSVVLNKTDSDTGKALSGAVFDLYKKDGTKIASGLMTDAKGQIKVNDLKPGDYYFVETAAPAGYELNDSKLNFTVELQTTAKVATVSATNAEKTGSVVLNKTDSDTGKALSGAVFDLYKKDGTKLASGLTTDAKGQIQVNDLKPGDYYFVETAAPAGYELNDSKLNFTVELQTTAKVATVSATNAEKTGSVVLNKTDSDTGKTLAGAVFDLYKKDGTKVASGLTTDAKGQIKVNDLKPSDYYFVETAAPAGYELNDSKLNFTVELQTTAKVATVSATNAEKTGSVVLNKTDSDTGKTLSGAVFDLYKKDGTKVASGLTTDAKGQIKVNDLKPGDYYFIETTAPAGYQLNNSKLNFTVEFQETTKVATVSATNAEKTGSVVLNKTDGDTGKTLAGAVFDLYKKDGTKIASGLTTDAKGQIKVNDLKPGDYYFVETAAPAGYELNDSKLNFTVELQTTAKVATVSATNAEKTGSVVLNKTDSDTGKALSGAVFDLYKKDGTKIASGLMTDAKGQIKVNDLKPGDYYFVETAAPAGYELNDSKLNFTVELQTTAKVATVSATNAEKTGSVVLNKTDSDTGKALSGAVFDLYKKDGTKLASGLTTDAKGQIQVNDLKPGDYYFVETAAPAGYELNDSKLNFTVELQTTAKVATVSATNAEKTGSVVLNKTDSDTGKTLAGAVFDLYKKDGTKVASGLTTDAKGQIKVNDLKPSDYYFVETAAPAGYELNDSKLNFTVELQTTTKVATVSATNAEKTGSVVLNKTDSDTGKTLAGAVFDLYKKNGTKIASGLTTDAKGQIKVNDLKPSDYYFVETAAPAGYELNDSKLNFTVELQTTTKVATVSATNAEKTGSVVLNKTDSDTGKTLAGAVFDLYKKNGTKIASGLTTDAKGQIQVNDLKPGDYYFVETAAPAGYELNDSKLNFTVELQTTTKVATVSATNAEKTGSVVLNKTDGDTGKTLAGAVFDLYKKNGTKIASGLTTDAKGQIQVNDLKPGDYYFVETAAPAGYELNDSKLNFTVELQTTTKVATVSATNAEKTGSVVLNKTDGDTGKALSGAIFDLYKKDGTKLASGLTTDAKGQIQVNDLKPGDYYFVETAAPAGYELNDSKLNFTVELQTTTKVATVSATNAEKTGSVVLNKTDGDTGKTLAGAVFDLYKKDGTKVASGLTTDAKGQIQVNDLKPGDYYFVETAAPAGYELNDSKLNFTVELQTTTKVATVSATNAEKTGSVVLNKTDGDTGKTLAGAVFDLYKKDGTKVASGLTTDAKGQIQVNDLKPGDYYFVETAAPAGYELNDSKLNFTVELQTTTKVATVSATNAEKTGSVVLNKTDSDTGKTLAGAVFDLYKKNGTKIASGLTTDAKGQIKVNDLKPGDYYFVETAAPAGYELNDSKLNFTVELQTTTKVATVSATNAEKTGSVVLNKTDGDTGKTLAGAVFDLYKKNGTKIASGLTTDAKGQIQVNDLKPGDYYFVETAAPAGYKLSNEKISFTIKLQLNNESAVVVAKNFKKSTPPNTNDNHGNGQKMPNTGDVNNVGMTLIGILSVLGLFVYSFFKPYRRERQ</sequence>
<feature type="compositionally biased region" description="Basic and acidic residues" evidence="7">
    <location>
        <begin position="747"/>
        <end position="756"/>
    </location>
</feature>
<feature type="domain" description="SpaA-like prealbumin fold" evidence="11">
    <location>
        <begin position="2007"/>
        <end position="2090"/>
    </location>
</feature>
<comment type="similarity">
    <text evidence="2">Belongs to the serine-aspartate repeat-containing protein (SDr) family.</text>
</comment>
<feature type="domain" description="SDR-like Ig" evidence="12">
    <location>
        <begin position="237"/>
        <end position="318"/>
    </location>
</feature>
<dbReference type="GO" id="GO:0005518">
    <property type="term" value="F:collagen binding"/>
    <property type="evidence" value="ECO:0007669"/>
    <property type="project" value="InterPro"/>
</dbReference>
<feature type="domain" description="SpaA-like prealbumin fold" evidence="11">
    <location>
        <begin position="2759"/>
        <end position="2842"/>
    </location>
</feature>
<feature type="compositionally biased region" description="Polar residues" evidence="7">
    <location>
        <begin position="2945"/>
        <end position="2964"/>
    </location>
</feature>
<evidence type="ECO:0000256" key="9">
    <source>
        <dbReference type="SAM" id="SignalP"/>
    </source>
</evidence>
<feature type="domain" description="Collagen binding" evidence="10">
    <location>
        <begin position="635"/>
        <end position="750"/>
    </location>
</feature>
<protein>
    <submittedName>
        <fullName evidence="13">Lactobacilli aggregation promoting factor</fullName>
    </submittedName>
</protein>
<feature type="transmembrane region" description="Helical" evidence="8">
    <location>
        <begin position="2970"/>
        <end position="2989"/>
    </location>
</feature>
<evidence type="ECO:0000256" key="7">
    <source>
        <dbReference type="SAM" id="MobiDB-lite"/>
    </source>
</evidence>
<dbReference type="SUPFAM" id="SSF49478">
    <property type="entry name" value="Cna protein B-type domain"/>
    <property type="match status" value="20"/>
</dbReference>
<dbReference type="Pfam" id="PF17961">
    <property type="entry name" value="Big_8"/>
    <property type="match status" value="1"/>
</dbReference>
<dbReference type="InterPro" id="IPR008456">
    <property type="entry name" value="Collagen-bd_dom"/>
</dbReference>
<name>T2KGB0_LACPA</name>
<dbReference type="InterPro" id="IPR011252">
    <property type="entry name" value="Fibrogen-bd_dom1"/>
</dbReference>
<accession>T2KGB0</accession>
<evidence type="ECO:0000256" key="5">
    <source>
        <dbReference type="ARBA" id="ARBA00022729"/>
    </source>
</evidence>
<dbReference type="GO" id="GO:0007155">
    <property type="term" value="P:cell adhesion"/>
    <property type="evidence" value="ECO:0007669"/>
    <property type="project" value="InterPro"/>
</dbReference>
<feature type="domain" description="SpaA-like prealbumin fold" evidence="11">
    <location>
        <begin position="1537"/>
        <end position="1620"/>
    </location>
</feature>
<keyword evidence="8" id="KW-0812">Transmembrane</keyword>
<keyword evidence="3" id="KW-0134">Cell wall</keyword>
<evidence type="ECO:0000259" key="12">
    <source>
        <dbReference type="Pfam" id="PF17961"/>
    </source>
</evidence>
<feature type="domain" description="SpaA-like prealbumin fold" evidence="11">
    <location>
        <begin position="1819"/>
        <end position="1902"/>
    </location>
</feature>
<dbReference type="Gene3D" id="2.60.40.1280">
    <property type="match status" value="1"/>
</dbReference>
<evidence type="ECO:0000313" key="13">
    <source>
        <dbReference type="EMBL" id="CDF66414.2"/>
    </source>
</evidence>
<evidence type="ECO:0000256" key="3">
    <source>
        <dbReference type="ARBA" id="ARBA00022512"/>
    </source>
</evidence>
<dbReference type="PANTHER" id="PTHR36108:SF13">
    <property type="entry name" value="COLOSSIN-B-RELATED"/>
    <property type="match status" value="1"/>
</dbReference>
<feature type="signal peptide" evidence="9">
    <location>
        <begin position="1"/>
        <end position="25"/>
    </location>
</feature>
<organism evidence="13">
    <name type="scientific">Lacticaseibacillus paracasei subsp. paracasei</name>
    <dbReference type="NCBI Taxonomy" id="47714"/>
    <lineage>
        <taxon>Bacteria</taxon>
        <taxon>Bacillati</taxon>
        <taxon>Bacillota</taxon>
        <taxon>Bacilli</taxon>
        <taxon>Lactobacillales</taxon>
        <taxon>Lactobacillaceae</taxon>
        <taxon>Lacticaseibacillus</taxon>
    </lineage>
</organism>
<keyword evidence="6" id="KW-0572">Peptidoglycan-anchor</keyword>
<feature type="domain" description="SpaA-like prealbumin fold" evidence="11">
    <location>
        <begin position="2383"/>
        <end position="2466"/>
    </location>
</feature>
<keyword evidence="8" id="KW-0472">Membrane</keyword>
<reference evidence="13" key="1">
    <citation type="submission" date="2014-02" db="EMBL/GenBank/DDBJ databases">
        <title>Cloning a new lactobacilli aggregation promoting factor from Lactobacillus paracasei subsp. paracasei BGNJ1-64.</title>
        <authorList>
            <person name="Miljkovic M."/>
            <person name="Strahinic I."/>
            <person name="Tolinacki M."/>
            <person name="Kojic M."/>
        </authorList>
    </citation>
    <scope>NUCLEOTIDE SEQUENCE</scope>
    <source>
        <strain evidence="13">BGNJ1-64</strain>
    </source>
</reference>
<gene>
    <name evidence="13" type="primary">aggLb</name>
</gene>
<evidence type="ECO:0000256" key="1">
    <source>
        <dbReference type="ARBA" id="ARBA00004168"/>
    </source>
</evidence>
<feature type="domain" description="SpaA-like prealbumin fold" evidence="11">
    <location>
        <begin position="1349"/>
        <end position="1432"/>
    </location>
</feature>
<feature type="domain" description="SpaA-like prealbumin fold" evidence="11">
    <location>
        <begin position="2571"/>
        <end position="2654"/>
    </location>
</feature>
<feature type="domain" description="SpaA-like prealbumin fold" evidence="11">
    <location>
        <begin position="1913"/>
        <end position="1996"/>
    </location>
</feature>
<dbReference type="NCBIfam" id="TIGR01167">
    <property type="entry name" value="LPXTG_anchor"/>
    <property type="match status" value="1"/>
</dbReference>
<evidence type="ECO:0000256" key="4">
    <source>
        <dbReference type="ARBA" id="ARBA00022525"/>
    </source>
</evidence>
<evidence type="ECO:0000259" key="10">
    <source>
        <dbReference type="Pfam" id="PF05737"/>
    </source>
</evidence>
<keyword evidence="8" id="KW-1133">Transmembrane helix</keyword>
<feature type="region of interest" description="Disordered" evidence="7">
    <location>
        <begin position="745"/>
        <end position="775"/>
    </location>
</feature>
<feature type="domain" description="SpaA-like prealbumin fold" evidence="11">
    <location>
        <begin position="2665"/>
        <end position="2748"/>
    </location>
</feature>
<feature type="domain" description="Collagen binding" evidence="10">
    <location>
        <begin position="907"/>
        <end position="1039"/>
    </location>
</feature>
<dbReference type="PANTHER" id="PTHR36108">
    <property type="entry name" value="COLOSSIN-B-RELATED"/>
    <property type="match status" value="1"/>
</dbReference>
<evidence type="ECO:0000256" key="6">
    <source>
        <dbReference type="ARBA" id="ARBA00023088"/>
    </source>
</evidence>
<keyword evidence="4" id="KW-0964">Secreted</keyword>
<evidence type="ECO:0000256" key="2">
    <source>
        <dbReference type="ARBA" id="ARBA00007257"/>
    </source>
</evidence>
<feature type="domain" description="SpaA-like prealbumin fold" evidence="11">
    <location>
        <begin position="2477"/>
        <end position="2560"/>
    </location>
</feature>
<feature type="chain" id="PRO_5039097404" evidence="9">
    <location>
        <begin position="26"/>
        <end position="2997"/>
    </location>
</feature>
<feature type="domain" description="SpaA-like prealbumin fold" evidence="11">
    <location>
        <begin position="1443"/>
        <end position="1526"/>
    </location>
</feature>
<feature type="domain" description="SpaA-like prealbumin fold" evidence="11">
    <location>
        <begin position="2101"/>
        <end position="2184"/>
    </location>
</feature>
<feature type="domain" description="SpaA-like prealbumin fold" evidence="11">
    <location>
        <begin position="1631"/>
        <end position="1714"/>
    </location>
</feature>
<evidence type="ECO:0000256" key="8">
    <source>
        <dbReference type="SAM" id="Phobius"/>
    </source>
</evidence>
<feature type="region of interest" description="Disordered" evidence="7">
    <location>
        <begin position="599"/>
        <end position="631"/>
    </location>
</feature>
<dbReference type="InterPro" id="IPR041033">
    <property type="entry name" value="SpaA_PFL_dom_1"/>
</dbReference>
<keyword evidence="5 9" id="KW-0732">Signal</keyword>
<feature type="compositionally biased region" description="Polar residues" evidence="7">
    <location>
        <begin position="166"/>
        <end position="195"/>
    </location>
</feature>
<feature type="domain" description="SpaA-like prealbumin fold" evidence="11">
    <location>
        <begin position="1064"/>
        <end position="1134"/>
    </location>
</feature>
<dbReference type="SUPFAM" id="SSF49401">
    <property type="entry name" value="Bacterial adhesins"/>
    <property type="match status" value="6"/>
</dbReference>
<dbReference type="InterPro" id="IPR013783">
    <property type="entry name" value="Ig-like_fold"/>
</dbReference>
<feature type="domain" description="SpaA-like prealbumin fold" evidence="11">
    <location>
        <begin position="2195"/>
        <end position="2278"/>
    </location>
</feature>
<feature type="domain" description="Collagen binding" evidence="10">
    <location>
        <begin position="361"/>
        <end position="485"/>
    </location>
</feature>
<feature type="domain" description="SpaA-like prealbumin fold" evidence="11">
    <location>
        <begin position="1725"/>
        <end position="1809"/>
    </location>
</feature>
<dbReference type="Gene3D" id="2.60.40.10">
    <property type="entry name" value="Immunoglobulins"/>
    <property type="match status" value="20"/>
</dbReference>
<proteinExistence type="inferred from homology"/>
<dbReference type="Pfam" id="PF17802">
    <property type="entry name" value="SpaA"/>
    <property type="match status" value="20"/>
</dbReference>
<dbReference type="InterPro" id="IPR008966">
    <property type="entry name" value="Adhesion_dom_sf"/>
</dbReference>
<dbReference type="Gene3D" id="2.60.40.740">
    <property type="match status" value="5"/>
</dbReference>
<feature type="compositionally biased region" description="Polar residues" evidence="7">
    <location>
        <begin position="611"/>
        <end position="631"/>
    </location>
</feature>
<dbReference type="InterPro" id="IPR041171">
    <property type="entry name" value="SDR_Ig"/>
</dbReference>
<feature type="region of interest" description="Disordered" evidence="7">
    <location>
        <begin position="161"/>
        <end position="200"/>
    </location>
</feature>
<feature type="domain" description="SpaA-like prealbumin fold" evidence="11">
    <location>
        <begin position="2289"/>
        <end position="2372"/>
    </location>
</feature>
<feature type="domain" description="SpaA-like prealbumin fold" evidence="11">
    <location>
        <begin position="2853"/>
        <end position="2928"/>
    </location>
</feature>
<comment type="subcellular location">
    <subcellularLocation>
        <location evidence="1">Secreted</location>
        <location evidence="1">Cell wall</location>
        <topology evidence="1">Peptidoglycan-anchor</topology>
    </subcellularLocation>
</comment>
<feature type="domain" description="SpaA-like prealbumin fold" evidence="11">
    <location>
        <begin position="1163"/>
        <end position="1252"/>
    </location>
</feature>
<feature type="region of interest" description="Disordered" evidence="7">
    <location>
        <begin position="2943"/>
        <end position="2964"/>
    </location>
</feature>
<feature type="domain" description="Collagen binding" evidence="10">
    <location>
        <begin position="770"/>
        <end position="890"/>
    </location>
</feature>
<feature type="domain" description="SpaA-like prealbumin fold" evidence="11">
    <location>
        <begin position="1255"/>
        <end position="1339"/>
    </location>
</feature>